<dbReference type="EMBL" id="CAJVPZ010000160">
    <property type="protein sequence ID" value="CAG8455461.1"/>
    <property type="molecule type" value="Genomic_DNA"/>
</dbReference>
<proteinExistence type="predicted"/>
<evidence type="ECO:0000313" key="1">
    <source>
        <dbReference type="EMBL" id="CAG8455461.1"/>
    </source>
</evidence>
<protein>
    <submittedName>
        <fullName evidence="1">7632_t:CDS:1</fullName>
    </submittedName>
</protein>
<gene>
    <name evidence="1" type="ORF">RFULGI_LOCUS439</name>
</gene>
<organism evidence="1 2">
    <name type="scientific">Racocetra fulgida</name>
    <dbReference type="NCBI Taxonomy" id="60492"/>
    <lineage>
        <taxon>Eukaryota</taxon>
        <taxon>Fungi</taxon>
        <taxon>Fungi incertae sedis</taxon>
        <taxon>Mucoromycota</taxon>
        <taxon>Glomeromycotina</taxon>
        <taxon>Glomeromycetes</taxon>
        <taxon>Diversisporales</taxon>
        <taxon>Gigasporaceae</taxon>
        <taxon>Racocetra</taxon>
    </lineage>
</organism>
<dbReference type="OrthoDB" id="2385834at2759"/>
<dbReference type="Proteomes" id="UP000789396">
    <property type="component" value="Unassembled WGS sequence"/>
</dbReference>
<name>A0A9N8VNM0_9GLOM</name>
<sequence length="530" mass="62324">MNQEHSVINIDSDDIRNKNKEVFPPSKKQSANFEAIETSVYSTFIGFIKDLKNLRTIVLKHADLFVIDEYKILASWNKEFVEYKNNFHIPKDFNYNTDDFIECANFIYTNDEIEHLFVIIKSKSSTEGNVFVFILMDPHNLNNVNDITGIYKEYLSIGPNCFQKFQIQNNKLIGVMHSYCHVYNIFDKESKFSYKHLKSFSSVFLYIREALKKLLGKNIQTLTPEKYEVSTKNGTLKTESEYEGSIKWIVNYINTVNPHLQFEAKSHAKVEAKSDSKLEPKSDAKEVNINDIISYDFLRNKDLLLITKDGVYIYSLDMHGKIHERFNSKFFIDNVDEKMEIEEKKEIINKFIKFDLSNVDLNKLELYLDIFKYILDDTLILAEYIETEENEKQSLNRISIYKYIKTLLKKRKTQSTINLTVPFPNICVYSEEYSFWKELLYKPNASLFIKMEVPQLYSSYPVSVEQVTQKINEIDNDQDPEKPFISDKLREILNIRKPIKGEDLYQKIENLDKKIVSILNEIQNLSQHTS</sequence>
<accession>A0A9N8VNM0</accession>
<reference evidence="1" key="1">
    <citation type="submission" date="2021-06" db="EMBL/GenBank/DDBJ databases">
        <authorList>
            <person name="Kallberg Y."/>
            <person name="Tangrot J."/>
            <person name="Rosling A."/>
        </authorList>
    </citation>
    <scope>NUCLEOTIDE SEQUENCE</scope>
    <source>
        <strain evidence="1">IN212</strain>
    </source>
</reference>
<dbReference type="AlphaFoldDB" id="A0A9N8VNM0"/>
<comment type="caution">
    <text evidence="1">The sequence shown here is derived from an EMBL/GenBank/DDBJ whole genome shotgun (WGS) entry which is preliminary data.</text>
</comment>
<keyword evidence="2" id="KW-1185">Reference proteome</keyword>
<evidence type="ECO:0000313" key="2">
    <source>
        <dbReference type="Proteomes" id="UP000789396"/>
    </source>
</evidence>